<dbReference type="SUPFAM" id="SSF57414">
    <property type="entry name" value="Hairpin loop containing domain-like"/>
    <property type="match status" value="3"/>
</dbReference>
<dbReference type="PANTHER" id="PTHR33946:SF4">
    <property type="entry name" value="COAGULATION FACTOR XI"/>
    <property type="match status" value="1"/>
</dbReference>
<dbReference type="GO" id="GO:0006508">
    <property type="term" value="P:proteolysis"/>
    <property type="evidence" value="ECO:0007669"/>
    <property type="project" value="InterPro"/>
</dbReference>
<protein>
    <recommendedName>
        <fullName evidence="4">Apple domain-containing protein</fullName>
    </recommendedName>
</protein>
<organism evidence="5 6">
    <name type="scientific">Monopterus albus</name>
    <name type="common">Swamp eel</name>
    <dbReference type="NCBI Taxonomy" id="43700"/>
    <lineage>
        <taxon>Eukaryota</taxon>
        <taxon>Metazoa</taxon>
        <taxon>Chordata</taxon>
        <taxon>Craniata</taxon>
        <taxon>Vertebrata</taxon>
        <taxon>Euteleostomi</taxon>
        <taxon>Actinopterygii</taxon>
        <taxon>Neopterygii</taxon>
        <taxon>Teleostei</taxon>
        <taxon>Neoteleostei</taxon>
        <taxon>Acanthomorphata</taxon>
        <taxon>Anabantaria</taxon>
        <taxon>Synbranchiformes</taxon>
        <taxon>Synbranchidae</taxon>
        <taxon>Monopterus</taxon>
    </lineage>
</organism>
<name>A0A3Q3KJG2_MONAL</name>
<evidence type="ECO:0000313" key="6">
    <source>
        <dbReference type="Proteomes" id="UP000261600"/>
    </source>
</evidence>
<keyword evidence="2" id="KW-1015">Disulfide bond</keyword>
<dbReference type="CDD" id="cd01100">
    <property type="entry name" value="APPLE_Factor_XI_like"/>
    <property type="match status" value="4"/>
</dbReference>
<dbReference type="PROSITE" id="PS00495">
    <property type="entry name" value="APPLE"/>
    <property type="match status" value="1"/>
</dbReference>
<dbReference type="SMART" id="SM00473">
    <property type="entry name" value="PAN_AP"/>
    <property type="match status" value="1"/>
</dbReference>
<feature type="signal peptide" evidence="3">
    <location>
        <begin position="1"/>
        <end position="19"/>
    </location>
</feature>
<dbReference type="Pfam" id="PF00024">
    <property type="entry name" value="PAN_1"/>
    <property type="match status" value="2"/>
</dbReference>
<dbReference type="PANTHER" id="PTHR33946">
    <property type="match status" value="1"/>
</dbReference>
<dbReference type="Proteomes" id="UP000261600">
    <property type="component" value="Unplaced"/>
</dbReference>
<sequence>METHLILVGLLCLCSLSFSQECNRELLENVDFPGTDITFLHSPDVEHCQLLCTQHPSCLFFTFVRPDWTRDNRHFYCYLKSTPSGQPSIQTGLQGVTSGFSLKPCISDLDLCLSKVYQNVDFNGADYKFLFTADYEECQRVCTHDNGCQFFTFTNEEFGLKEIRYRCHLKFSWTIPRTPVVQRKNNVVSGFSHKMHLTFETFESECQHRLFPNTDIPGHDFETLQAASPEYCLALCSAHPTCTFFSYHSNDFKCYLKNNPNEMMTTAKQGVTSGISTYFCQLDHQNWVKVAYESVDFTSSDIRFELMDDADTCQRTCSADPKCLFYTYVKETCSDPSQRRRCYLKRVITIPAPPRVVKLNNTVSGFHLRNCPAV</sequence>
<feature type="chain" id="PRO_5018646727" description="Apple domain-containing protein" evidence="3">
    <location>
        <begin position="20"/>
        <end position="374"/>
    </location>
</feature>
<keyword evidence="6" id="KW-1185">Reference proteome</keyword>
<dbReference type="STRING" id="43700.ENSMALP00000029901"/>
<evidence type="ECO:0000256" key="3">
    <source>
        <dbReference type="SAM" id="SignalP"/>
    </source>
</evidence>
<dbReference type="Pfam" id="PF14295">
    <property type="entry name" value="PAN_4"/>
    <property type="match status" value="2"/>
</dbReference>
<proteinExistence type="predicted"/>
<evidence type="ECO:0000259" key="4">
    <source>
        <dbReference type="PROSITE" id="PS50948"/>
    </source>
</evidence>
<dbReference type="AlphaFoldDB" id="A0A3Q3KJG2"/>
<dbReference type="SMART" id="SM00223">
    <property type="entry name" value="APPLE"/>
    <property type="match status" value="4"/>
</dbReference>
<accession>A0A3Q3KJG2</accession>
<feature type="domain" description="Apple" evidence="4">
    <location>
        <begin position="206"/>
        <end position="280"/>
    </location>
</feature>
<evidence type="ECO:0000256" key="1">
    <source>
        <dbReference type="ARBA" id="ARBA00022737"/>
    </source>
</evidence>
<feature type="domain" description="Apple" evidence="4">
    <location>
        <begin position="112"/>
        <end position="195"/>
    </location>
</feature>
<dbReference type="Gene3D" id="3.50.4.10">
    <property type="entry name" value="Hepatocyte Growth Factor"/>
    <property type="match status" value="4"/>
</dbReference>
<evidence type="ECO:0000313" key="5">
    <source>
        <dbReference type="Ensembl" id="ENSMALP00000029901.1"/>
    </source>
</evidence>
<dbReference type="Ensembl" id="ENSMALT00000030432.1">
    <property type="protein sequence ID" value="ENSMALP00000029901.1"/>
    <property type="gene ID" value="ENSMALG00000020698.1"/>
</dbReference>
<dbReference type="InterPro" id="IPR003609">
    <property type="entry name" value="Pan_app"/>
</dbReference>
<reference evidence="5" key="2">
    <citation type="submission" date="2025-09" db="UniProtKB">
        <authorList>
            <consortium name="Ensembl"/>
        </authorList>
    </citation>
    <scope>IDENTIFICATION</scope>
</reference>
<keyword evidence="1" id="KW-0677">Repeat</keyword>
<evidence type="ECO:0000256" key="2">
    <source>
        <dbReference type="ARBA" id="ARBA00023157"/>
    </source>
</evidence>
<dbReference type="InterPro" id="IPR000177">
    <property type="entry name" value="Apple"/>
</dbReference>
<dbReference type="PRINTS" id="PR00005">
    <property type="entry name" value="APPLEDOMAIN"/>
</dbReference>
<dbReference type="GO" id="GO:0005576">
    <property type="term" value="C:extracellular region"/>
    <property type="evidence" value="ECO:0007669"/>
    <property type="project" value="InterPro"/>
</dbReference>
<keyword evidence="3" id="KW-0732">Signal</keyword>
<reference evidence="5" key="1">
    <citation type="submission" date="2025-08" db="UniProtKB">
        <authorList>
            <consortium name="Ensembl"/>
        </authorList>
    </citation>
    <scope>IDENTIFICATION</scope>
</reference>
<feature type="domain" description="Apple" evidence="4">
    <location>
        <begin position="22"/>
        <end position="105"/>
    </location>
</feature>
<dbReference type="PROSITE" id="PS50948">
    <property type="entry name" value="PAN"/>
    <property type="match status" value="3"/>
</dbReference>